<feature type="non-terminal residue" evidence="2">
    <location>
        <position position="1"/>
    </location>
</feature>
<dbReference type="RefSeq" id="XP_007691296.1">
    <property type="nucleotide sequence ID" value="XM_007693106.1"/>
</dbReference>
<evidence type="ECO:0000256" key="1">
    <source>
        <dbReference type="SAM" id="Phobius"/>
    </source>
</evidence>
<evidence type="ECO:0000313" key="3">
    <source>
        <dbReference type="Proteomes" id="UP000054032"/>
    </source>
</evidence>
<dbReference type="AlphaFoldDB" id="W6ZFC9"/>
<dbReference type="GeneID" id="19118456"/>
<evidence type="ECO:0000313" key="2">
    <source>
        <dbReference type="EMBL" id="EUC42171.1"/>
    </source>
</evidence>
<feature type="transmembrane region" description="Helical" evidence="1">
    <location>
        <begin position="6"/>
        <end position="24"/>
    </location>
</feature>
<keyword evidence="1" id="KW-0472">Membrane</keyword>
<organism evidence="2 3">
    <name type="scientific">Bipolaris oryzae ATCC 44560</name>
    <dbReference type="NCBI Taxonomy" id="930090"/>
    <lineage>
        <taxon>Eukaryota</taxon>
        <taxon>Fungi</taxon>
        <taxon>Dikarya</taxon>
        <taxon>Ascomycota</taxon>
        <taxon>Pezizomycotina</taxon>
        <taxon>Dothideomycetes</taxon>
        <taxon>Pleosporomycetidae</taxon>
        <taxon>Pleosporales</taxon>
        <taxon>Pleosporineae</taxon>
        <taxon>Pleosporaceae</taxon>
        <taxon>Bipolaris</taxon>
    </lineage>
</organism>
<reference evidence="2 3" key="1">
    <citation type="journal article" date="2013" name="PLoS Genet.">
        <title>Comparative genome structure, secondary metabolite, and effector coding capacity across Cochliobolus pathogens.</title>
        <authorList>
            <person name="Condon B.J."/>
            <person name="Leng Y."/>
            <person name="Wu D."/>
            <person name="Bushley K.E."/>
            <person name="Ohm R.A."/>
            <person name="Otillar R."/>
            <person name="Martin J."/>
            <person name="Schackwitz W."/>
            <person name="Grimwood J."/>
            <person name="MohdZainudin N."/>
            <person name="Xue C."/>
            <person name="Wang R."/>
            <person name="Manning V.A."/>
            <person name="Dhillon B."/>
            <person name="Tu Z.J."/>
            <person name="Steffenson B.J."/>
            <person name="Salamov A."/>
            <person name="Sun H."/>
            <person name="Lowry S."/>
            <person name="LaButti K."/>
            <person name="Han J."/>
            <person name="Copeland A."/>
            <person name="Lindquist E."/>
            <person name="Barry K."/>
            <person name="Schmutz J."/>
            <person name="Baker S.E."/>
            <person name="Ciuffetti L.M."/>
            <person name="Grigoriev I.V."/>
            <person name="Zhong S."/>
            <person name="Turgeon B.G."/>
        </authorList>
    </citation>
    <scope>NUCLEOTIDE SEQUENCE [LARGE SCALE GENOMIC DNA]</scope>
    <source>
        <strain evidence="2 3">ATCC 44560</strain>
    </source>
</reference>
<keyword evidence="1" id="KW-0812">Transmembrane</keyword>
<protein>
    <submittedName>
        <fullName evidence="2">Uncharacterized protein</fullName>
    </submittedName>
</protein>
<dbReference type="HOGENOM" id="CLU_1726604_0_0_1"/>
<name>W6ZFC9_COCMI</name>
<accession>W6ZFC9</accession>
<sequence>VSHVDFWNVTLMLFAGVVLGVYHTDPWSPSLMLLTPDAGVGMCILHIPVLVNVSIPGLVGQWCGLVTCRMFPWTPFAPFAPCEHVLYSMYLYLTWFPHTCPRPRNLADLVPLPGPLRELGWRFEIAGVTCWQAWAGSEVAVVNWNRKGSRIN</sequence>
<keyword evidence="3" id="KW-1185">Reference proteome</keyword>
<proteinExistence type="predicted"/>
<gene>
    <name evidence="2" type="ORF">COCMIDRAFT_104183</name>
</gene>
<dbReference type="OrthoDB" id="3694877at2759"/>
<dbReference type="Proteomes" id="UP000054032">
    <property type="component" value="Unassembled WGS sequence"/>
</dbReference>
<dbReference type="EMBL" id="KI964070">
    <property type="protein sequence ID" value="EUC42171.1"/>
    <property type="molecule type" value="Genomic_DNA"/>
</dbReference>
<dbReference type="KEGG" id="bor:COCMIDRAFT_104183"/>
<keyword evidence="1" id="KW-1133">Transmembrane helix</keyword>